<dbReference type="AlphaFoldDB" id="A0A848J4R8"/>
<dbReference type="InterPro" id="IPR008969">
    <property type="entry name" value="CarboxyPept-like_regulatory"/>
</dbReference>
<keyword evidence="1" id="KW-0732">Signal</keyword>
<feature type="chain" id="PRO_5032629073" evidence="1">
    <location>
        <begin position="21"/>
        <end position="857"/>
    </location>
</feature>
<name>A0A848J4R8_9BACT</name>
<dbReference type="EMBL" id="JABBNU010000008">
    <property type="protein sequence ID" value="NMM49454.1"/>
    <property type="molecule type" value="Genomic_DNA"/>
</dbReference>
<dbReference type="SUPFAM" id="SSF49464">
    <property type="entry name" value="Carboxypeptidase regulatory domain-like"/>
    <property type="match status" value="1"/>
</dbReference>
<organism evidence="2 3">
    <name type="scientific">Marinigracilibium pacificum</name>
    <dbReference type="NCBI Taxonomy" id="2729599"/>
    <lineage>
        <taxon>Bacteria</taxon>
        <taxon>Pseudomonadati</taxon>
        <taxon>Bacteroidota</taxon>
        <taxon>Cytophagia</taxon>
        <taxon>Cytophagales</taxon>
        <taxon>Flammeovirgaceae</taxon>
        <taxon>Marinigracilibium</taxon>
    </lineage>
</organism>
<keyword evidence="2" id="KW-0645">Protease</keyword>
<proteinExistence type="predicted"/>
<comment type="caution">
    <text evidence="2">The sequence shown here is derived from an EMBL/GenBank/DDBJ whole genome shotgun (WGS) entry which is preliminary data.</text>
</comment>
<dbReference type="RefSeq" id="WP_169682583.1">
    <property type="nucleotide sequence ID" value="NZ_JABBNU010000008.1"/>
</dbReference>
<feature type="signal peptide" evidence="1">
    <location>
        <begin position="1"/>
        <end position="20"/>
    </location>
</feature>
<evidence type="ECO:0000313" key="2">
    <source>
        <dbReference type="EMBL" id="NMM49454.1"/>
    </source>
</evidence>
<protein>
    <submittedName>
        <fullName evidence="2">Carboxypeptidase-like regulatory domain-containing protein</fullName>
    </submittedName>
</protein>
<dbReference type="Pfam" id="PF13715">
    <property type="entry name" value="CarbopepD_reg_2"/>
    <property type="match status" value="1"/>
</dbReference>
<keyword evidence="3" id="KW-1185">Reference proteome</keyword>
<keyword evidence="2" id="KW-0378">Hydrolase</keyword>
<dbReference type="Pfam" id="PF18939">
    <property type="entry name" value="DUF5686"/>
    <property type="match status" value="1"/>
</dbReference>
<dbReference type="GO" id="GO:0004180">
    <property type="term" value="F:carboxypeptidase activity"/>
    <property type="evidence" value="ECO:0007669"/>
    <property type="project" value="UniProtKB-KW"/>
</dbReference>
<accession>A0A848J4R8</accession>
<dbReference type="Gene3D" id="2.60.40.1120">
    <property type="entry name" value="Carboxypeptidase-like, regulatory domain"/>
    <property type="match status" value="1"/>
</dbReference>
<gene>
    <name evidence="2" type="ORF">HH304_13685</name>
</gene>
<keyword evidence="2" id="KW-0121">Carboxypeptidase</keyword>
<sequence>MFKFLAGVIIFLLPAFQCYSQTLKGTVKDEQNTPLGFTAVYISEINEGTSANENGEFQFDLSPGNYTVMFQYMGYKSKTVSVSIVADEIKQIDIVLEPQVYSLPELQVTGSFEDPAYAIIRKASAKAMYHLHQVDEFTAKVYLKGKGRFEKIPGIVKRRLEKEGLNQDQLYIGESLVKVKYKRPSTYEQEVLAVRSKGESQDFSPGNYIFGSFYESTVAGVVSPLSKKCFAYYKYEYLGSFKEGDYEVNKIRVIPRVKDSELFNGNIYIIEDLWALHSVDLFNYQQGIKINIQQNLAPVRENVWLPISHKFFIKGSFVGFEFSYDYLAGVSDYEIDLNEDLVTTLEVVDEKTEAVKVKNATSDQSLTQEDSAVFTVSNLMEDVEMYVEEERKGTGNEKILERYVYKNDSSLKTADKSYWDEVRTIPLTQDEIVGYTKLDSTIAKMDSVAAIDSTKSRKLSPFFLLVGDHVSFGRGKPRLDIDGVLENTFYNTVNGVNVALPVSYSFYNKSKNRWKLNAVPRYNFSSENFQLKGGAEWQNNVRDSLTQVKLEGGYFVDQINNSEPITPLINSISTLFWRGNYMKLYDKHFVTLKYFKDFVYATRLQLELNWEKRQQLFNNTDYTFNGRVHKEYSSNIPENRYLNNTAFPDHQVFNLKGSLHYIPGLKYNMYNDRLVPLTEYKPELILKWDGTIPIKAINDLDYLKASIGIRHKFKAGANLSVLYDVELGGFFYKDSLSFVDYNHFRGNQTPFLPFAESGSFNFLDYYQWSTDRPYMTGMFKFSFRKLLITQVPQLRLIGMKEYFFFNNLTLADGSNYFEGGYGVTNLFRFLRLEVGGGYDTFKNKYWGVRIGVSPDLL</sequence>
<reference evidence="2 3" key="1">
    <citation type="submission" date="2020-04" db="EMBL/GenBank/DDBJ databases">
        <title>Flammeovirgaceae bacterium KN852 isolated from deep sea.</title>
        <authorList>
            <person name="Zhang D.-C."/>
        </authorList>
    </citation>
    <scope>NUCLEOTIDE SEQUENCE [LARGE SCALE GENOMIC DNA]</scope>
    <source>
        <strain evidence="2 3">KN852</strain>
    </source>
</reference>
<dbReference type="Proteomes" id="UP000559010">
    <property type="component" value="Unassembled WGS sequence"/>
</dbReference>
<evidence type="ECO:0000256" key="1">
    <source>
        <dbReference type="SAM" id="SignalP"/>
    </source>
</evidence>
<evidence type="ECO:0000313" key="3">
    <source>
        <dbReference type="Proteomes" id="UP000559010"/>
    </source>
</evidence>
<dbReference type="InterPro" id="IPR043741">
    <property type="entry name" value="DUF5686"/>
</dbReference>